<proteinExistence type="predicted"/>
<gene>
    <name evidence="3" type="ORF">K490DRAFT_7879</name>
</gene>
<keyword evidence="4" id="KW-1185">Reference proteome</keyword>
<sequence>SSSAVNTTTCNGQAYTYHELAGYGYTASNSRDNYGDTAGGIGSSAAIEKGSWSYNGSSYTGTLWALPDRGWNTEGTLNYNPRVHKYSIVFTPQPNATVDDPASPNLQLTYLDSILFSDPNSVPCTGLDADATGHVSYPGFPDMPVATYKGDGFGGAGTGGERVPVDSEGLVLNDDGSFWVSDEYGPYVYKFSSTGVMLAAIRPPNAFIPRRNDSDSFSADSPPIYNQDYEVDPSDPDSGRQNNQGFEGLTASPDGENLYFLIQSALEQEGGAKKSTRRYARLVHYNITSSTQTYAAEYVVPLPLYTDADDDTRVAAQSEIHYLSPTQFLVLAHDNNVGAGQDDTESVYRHADIFDISSATNVADQDSDADDYDGKIASKKGNLHDDITPAEYCSFLDYNVNSQLERFGVHNGGDQDSGLLNEKWESLALAEVNPGEGDGEYFLFSLSDNDFITQDGYMDGGNFTYADESGYDLLNQVLVFRVTLP</sequence>
<feature type="domain" description="Phytase-like" evidence="2">
    <location>
        <begin position="60"/>
        <end position="451"/>
    </location>
</feature>
<evidence type="ECO:0000313" key="4">
    <source>
        <dbReference type="Proteomes" id="UP000799776"/>
    </source>
</evidence>
<feature type="region of interest" description="Disordered" evidence="1">
    <location>
        <begin position="211"/>
        <end position="251"/>
    </location>
</feature>
<evidence type="ECO:0000259" key="2">
    <source>
        <dbReference type="Pfam" id="PF13449"/>
    </source>
</evidence>
<name>A0A9P4I1M3_9PEZI</name>
<dbReference type="Pfam" id="PF13449">
    <property type="entry name" value="Phytase-like"/>
    <property type="match status" value="1"/>
</dbReference>
<organism evidence="3 4">
    <name type="scientific">Saccharata proteae CBS 121410</name>
    <dbReference type="NCBI Taxonomy" id="1314787"/>
    <lineage>
        <taxon>Eukaryota</taxon>
        <taxon>Fungi</taxon>
        <taxon>Dikarya</taxon>
        <taxon>Ascomycota</taxon>
        <taxon>Pezizomycotina</taxon>
        <taxon>Dothideomycetes</taxon>
        <taxon>Dothideomycetes incertae sedis</taxon>
        <taxon>Botryosphaeriales</taxon>
        <taxon>Saccharataceae</taxon>
        <taxon>Saccharata</taxon>
    </lineage>
</organism>
<dbReference type="PANTHER" id="PTHR37957:SF1">
    <property type="entry name" value="PHYTASE-LIKE DOMAIN-CONTAINING PROTEIN"/>
    <property type="match status" value="1"/>
</dbReference>
<protein>
    <submittedName>
        <fullName evidence="3">3-phytase</fullName>
    </submittedName>
</protein>
<feature type="non-terminal residue" evidence="3">
    <location>
        <position position="485"/>
    </location>
</feature>
<evidence type="ECO:0000313" key="3">
    <source>
        <dbReference type="EMBL" id="KAF2090557.1"/>
    </source>
</evidence>
<accession>A0A9P4I1M3</accession>
<evidence type="ECO:0000256" key="1">
    <source>
        <dbReference type="SAM" id="MobiDB-lite"/>
    </source>
</evidence>
<dbReference type="AlphaFoldDB" id="A0A9P4I1M3"/>
<dbReference type="PANTHER" id="PTHR37957">
    <property type="entry name" value="BLR7070 PROTEIN"/>
    <property type="match status" value="1"/>
</dbReference>
<dbReference type="InterPro" id="IPR027372">
    <property type="entry name" value="Phytase-like_dom"/>
</dbReference>
<feature type="non-terminal residue" evidence="3">
    <location>
        <position position="1"/>
    </location>
</feature>
<reference evidence="3" key="1">
    <citation type="journal article" date="2020" name="Stud. Mycol.">
        <title>101 Dothideomycetes genomes: a test case for predicting lifestyles and emergence of pathogens.</title>
        <authorList>
            <person name="Haridas S."/>
            <person name="Albert R."/>
            <person name="Binder M."/>
            <person name="Bloem J."/>
            <person name="Labutti K."/>
            <person name="Salamov A."/>
            <person name="Andreopoulos B."/>
            <person name="Baker S."/>
            <person name="Barry K."/>
            <person name="Bills G."/>
            <person name="Bluhm B."/>
            <person name="Cannon C."/>
            <person name="Castanera R."/>
            <person name="Culley D."/>
            <person name="Daum C."/>
            <person name="Ezra D."/>
            <person name="Gonzalez J."/>
            <person name="Henrissat B."/>
            <person name="Kuo A."/>
            <person name="Liang C."/>
            <person name="Lipzen A."/>
            <person name="Lutzoni F."/>
            <person name="Magnuson J."/>
            <person name="Mondo S."/>
            <person name="Nolan M."/>
            <person name="Ohm R."/>
            <person name="Pangilinan J."/>
            <person name="Park H.-J."/>
            <person name="Ramirez L."/>
            <person name="Alfaro M."/>
            <person name="Sun H."/>
            <person name="Tritt A."/>
            <person name="Yoshinaga Y."/>
            <person name="Zwiers L.-H."/>
            <person name="Turgeon B."/>
            <person name="Goodwin S."/>
            <person name="Spatafora J."/>
            <person name="Crous P."/>
            <person name="Grigoriev I."/>
        </authorList>
    </citation>
    <scope>NUCLEOTIDE SEQUENCE</scope>
    <source>
        <strain evidence="3">CBS 121410</strain>
    </source>
</reference>
<dbReference type="Proteomes" id="UP000799776">
    <property type="component" value="Unassembled WGS sequence"/>
</dbReference>
<dbReference type="OrthoDB" id="425936at2759"/>
<comment type="caution">
    <text evidence="3">The sequence shown here is derived from an EMBL/GenBank/DDBJ whole genome shotgun (WGS) entry which is preliminary data.</text>
</comment>
<dbReference type="EMBL" id="ML978712">
    <property type="protein sequence ID" value="KAF2090557.1"/>
    <property type="molecule type" value="Genomic_DNA"/>
</dbReference>